<keyword evidence="4" id="KW-1185">Reference proteome</keyword>
<dbReference type="KEGG" id="tbd:Tbd_0141"/>
<evidence type="ECO:0000313" key="3">
    <source>
        <dbReference type="EMBL" id="AAZ96094.1"/>
    </source>
</evidence>
<accession>Q3SMF1</accession>
<evidence type="ECO:0000256" key="1">
    <source>
        <dbReference type="SAM" id="MobiDB-lite"/>
    </source>
</evidence>
<dbReference type="AlphaFoldDB" id="Q3SMF1"/>
<dbReference type="EMBL" id="CP000116">
    <property type="protein sequence ID" value="AAZ96094.1"/>
    <property type="molecule type" value="Genomic_DNA"/>
</dbReference>
<feature type="chain" id="PRO_5004229144" evidence="2">
    <location>
        <begin position="20"/>
        <end position="118"/>
    </location>
</feature>
<proteinExistence type="predicted"/>
<keyword evidence="2" id="KW-0732">Signal</keyword>
<sequence length="118" mass="11985">MLWLFIALQAIAPLIHAHAGTVRLDHAGFMHLHQGSAGDPAGHAAASDAQGAEFAVAAGVRLRPTLAAVDVDGPTMAAPTPPLVRDRSQASSGPRAPPAPPIALPAHTRPLALAPPAR</sequence>
<feature type="signal peptide" evidence="2">
    <location>
        <begin position="1"/>
        <end position="19"/>
    </location>
</feature>
<gene>
    <name evidence="3" type="ordered locus">Tbd_0141</name>
</gene>
<feature type="region of interest" description="Disordered" evidence="1">
    <location>
        <begin position="72"/>
        <end position="118"/>
    </location>
</feature>
<organism evidence="3 4">
    <name type="scientific">Thiobacillus denitrificans (strain ATCC 25259 / T1)</name>
    <dbReference type="NCBI Taxonomy" id="292415"/>
    <lineage>
        <taxon>Bacteria</taxon>
        <taxon>Pseudomonadati</taxon>
        <taxon>Pseudomonadota</taxon>
        <taxon>Betaproteobacteria</taxon>
        <taxon>Nitrosomonadales</taxon>
        <taxon>Thiobacillaceae</taxon>
        <taxon>Thiobacillus</taxon>
    </lineage>
</organism>
<dbReference type="STRING" id="292415.Tbd_0141"/>
<protein>
    <submittedName>
        <fullName evidence="3">Uncharacterized protein</fullName>
    </submittedName>
</protein>
<reference evidence="3 4" key="1">
    <citation type="journal article" date="2006" name="J. Bacteriol.">
        <title>The genome sequence of the obligately chemolithoautotrophic, facultatively anaerobic bacterium Thiobacillus denitrificans.</title>
        <authorList>
            <person name="Beller H.R."/>
            <person name="Chain P.S."/>
            <person name="Letain T.E."/>
            <person name="Chakicherla A."/>
            <person name="Larimer F.W."/>
            <person name="Richardson P.M."/>
            <person name="Coleman M.A."/>
            <person name="Wood A.P."/>
            <person name="Kelly D.P."/>
        </authorList>
    </citation>
    <scope>NUCLEOTIDE SEQUENCE [LARGE SCALE GENOMIC DNA]</scope>
    <source>
        <strain evidence="3 4">ATCC 25259</strain>
    </source>
</reference>
<name>Q3SMF1_THIDA</name>
<dbReference type="Proteomes" id="UP000008291">
    <property type="component" value="Chromosome"/>
</dbReference>
<evidence type="ECO:0000313" key="4">
    <source>
        <dbReference type="Proteomes" id="UP000008291"/>
    </source>
</evidence>
<dbReference type="HOGENOM" id="CLU_2072070_0_0_4"/>
<evidence type="ECO:0000256" key="2">
    <source>
        <dbReference type="SAM" id="SignalP"/>
    </source>
</evidence>